<dbReference type="Gene3D" id="3.40.1190.10">
    <property type="entry name" value="Mur-like, catalytic domain"/>
    <property type="match status" value="1"/>
</dbReference>
<gene>
    <name evidence="10" type="ORF">UU29_C0008G0089</name>
</gene>
<proteinExistence type="predicted"/>
<keyword evidence="6" id="KW-0961">Cell wall biogenesis/degradation</keyword>
<dbReference type="GO" id="GO:0047480">
    <property type="term" value="F:UDP-N-acetylmuramoyl-tripeptide-D-alanyl-D-alanine ligase activity"/>
    <property type="evidence" value="ECO:0007669"/>
    <property type="project" value="UniProtKB-EC"/>
</dbReference>
<keyword evidence="7" id="KW-0812">Transmembrane</keyword>
<dbReference type="NCBIfam" id="TIGR01143">
    <property type="entry name" value="murF"/>
    <property type="match status" value="1"/>
</dbReference>
<dbReference type="Gene3D" id="3.90.190.20">
    <property type="entry name" value="Mur ligase, C-terminal domain"/>
    <property type="match status" value="1"/>
</dbReference>
<dbReference type="Proteomes" id="UP000034601">
    <property type="component" value="Unassembled WGS sequence"/>
</dbReference>
<keyword evidence="6" id="KW-0573">Peptidoglycan synthesis</keyword>
<dbReference type="SUPFAM" id="SSF53244">
    <property type="entry name" value="MurD-like peptide ligases, peptide-binding domain"/>
    <property type="match status" value="1"/>
</dbReference>
<dbReference type="UniPathway" id="UPA00219"/>
<dbReference type="GO" id="GO:0071555">
    <property type="term" value="P:cell wall organization"/>
    <property type="evidence" value="ECO:0007669"/>
    <property type="project" value="UniProtKB-KW"/>
</dbReference>
<keyword evidence="1 10" id="KW-0436">Ligase</keyword>
<evidence type="ECO:0000313" key="11">
    <source>
        <dbReference type="Proteomes" id="UP000034601"/>
    </source>
</evidence>
<feature type="domain" description="Mur ligase C-terminal" evidence="8">
    <location>
        <begin position="284"/>
        <end position="410"/>
    </location>
</feature>
<keyword evidence="4" id="KW-0067">ATP-binding</keyword>
<evidence type="ECO:0000259" key="9">
    <source>
        <dbReference type="Pfam" id="PF08245"/>
    </source>
</evidence>
<evidence type="ECO:0000256" key="2">
    <source>
        <dbReference type="ARBA" id="ARBA00022618"/>
    </source>
</evidence>
<evidence type="ECO:0000256" key="1">
    <source>
        <dbReference type="ARBA" id="ARBA00022598"/>
    </source>
</evidence>
<dbReference type="EMBL" id="LCAB01000008">
    <property type="protein sequence ID" value="KKR82980.1"/>
    <property type="molecule type" value="Genomic_DNA"/>
</dbReference>
<sequence>MLLFRQFLNLKLRKNRSIILSYPPAKGRSNIKVMEIYQHPVWNNLKAYKKPAHLARFFLARNLAKLYPRSSFIGITGSVGKTTTKETCLSVLAEKFKVVATRENFDPIFNIPATILRMRPNTQKAILEMGIEYPGEMNFYLSLVKPATAVVTRISFAHSQFLGDINQILEEKGKLIRQLPKDGFAILNWDDLNVRKLAKDTEAKVIFFGTDPQSCNFWASNIRLENGLTRFELNYGVERVEIFLNLLGKHFVYSALAAAALGVSLGMNLINIKKGLEKVASAPHRLQLLEGLNGCYVLDDTYNSSPVALEEALNVLNELSARRRIAVLGEMRELGVYSEQLHREIARKIYKDKIDYVFLGGGDVRFIGDELIKLGYLPEKIEVNLSNSQIVARILRTASKGDLILIKGSRAVKLDEVVARISKSK</sequence>
<dbReference type="InterPro" id="IPR005863">
    <property type="entry name" value="UDP-N-AcMur_synth"/>
</dbReference>
<dbReference type="GO" id="GO:0009252">
    <property type="term" value="P:peptidoglycan biosynthetic process"/>
    <property type="evidence" value="ECO:0007669"/>
    <property type="project" value="UniProtKB-UniPathway"/>
</dbReference>
<keyword evidence="6" id="KW-0133">Cell shape</keyword>
<dbReference type="InterPro" id="IPR036565">
    <property type="entry name" value="Mur-like_cat_sf"/>
</dbReference>
<accession>A0A0G0WFA7</accession>
<comment type="subcellular location">
    <subcellularLocation>
        <location evidence="6">Cytoplasm</location>
    </subcellularLocation>
</comment>
<dbReference type="AlphaFoldDB" id="A0A0G0WFA7"/>
<dbReference type="SUPFAM" id="SSF53623">
    <property type="entry name" value="MurD-like peptide ligases, catalytic domain"/>
    <property type="match status" value="1"/>
</dbReference>
<dbReference type="InterPro" id="IPR004101">
    <property type="entry name" value="Mur_ligase_C"/>
</dbReference>
<dbReference type="InterPro" id="IPR036615">
    <property type="entry name" value="Mur_ligase_C_dom_sf"/>
</dbReference>
<dbReference type="Pfam" id="PF02875">
    <property type="entry name" value="Mur_ligase_C"/>
    <property type="match status" value="1"/>
</dbReference>
<dbReference type="InterPro" id="IPR051046">
    <property type="entry name" value="MurCDEF_CellWall_CoF430Synth"/>
</dbReference>
<dbReference type="InterPro" id="IPR013221">
    <property type="entry name" value="Mur_ligase_cen"/>
</dbReference>
<evidence type="ECO:0000256" key="6">
    <source>
        <dbReference type="RuleBase" id="RU004136"/>
    </source>
</evidence>
<name>A0A0G0WFA7_9BACT</name>
<protein>
    <recommendedName>
        <fullName evidence="6">UDP-N-acetylmuramoyl-tripeptide--D-alanyl-D-alanine ligase</fullName>
        <ecNumber evidence="6">6.3.2.10</ecNumber>
    </recommendedName>
</protein>
<evidence type="ECO:0000256" key="4">
    <source>
        <dbReference type="ARBA" id="ARBA00022840"/>
    </source>
</evidence>
<keyword evidence="7" id="KW-1133">Transmembrane helix</keyword>
<keyword evidence="3" id="KW-0547">Nucleotide-binding</keyword>
<dbReference type="Pfam" id="PF08245">
    <property type="entry name" value="Mur_ligase_M"/>
    <property type="match status" value="1"/>
</dbReference>
<dbReference type="GO" id="GO:0008766">
    <property type="term" value="F:UDP-N-acetylmuramoylalanyl-D-glutamyl-2,6-diaminopimelate-D-alanyl-D-alanine ligase activity"/>
    <property type="evidence" value="ECO:0007669"/>
    <property type="project" value="RHEA"/>
</dbReference>
<dbReference type="PANTHER" id="PTHR43024:SF1">
    <property type="entry name" value="UDP-N-ACETYLMURAMOYL-TRIPEPTIDE--D-ALANYL-D-ALANINE LIGASE"/>
    <property type="match status" value="1"/>
</dbReference>
<dbReference type="GO" id="GO:0051301">
    <property type="term" value="P:cell division"/>
    <property type="evidence" value="ECO:0007669"/>
    <property type="project" value="UniProtKB-KW"/>
</dbReference>
<feature type="transmembrane region" description="Helical" evidence="7">
    <location>
        <begin position="251"/>
        <end position="270"/>
    </location>
</feature>
<keyword evidence="7" id="KW-0472">Membrane</keyword>
<comment type="function">
    <text evidence="6">Involved in cell wall formation. Catalyzes the final step in the synthesis of UDP-N-acetylmuramoyl-pentapeptide, the precursor of murein.</text>
</comment>
<evidence type="ECO:0000313" key="10">
    <source>
        <dbReference type="EMBL" id="KKR82980.1"/>
    </source>
</evidence>
<organism evidence="10 11">
    <name type="scientific">Candidatus Daviesbacteria bacterium GW2011_GWA2_40_9</name>
    <dbReference type="NCBI Taxonomy" id="1618424"/>
    <lineage>
        <taxon>Bacteria</taxon>
        <taxon>Candidatus Daviesiibacteriota</taxon>
    </lineage>
</organism>
<dbReference type="PANTHER" id="PTHR43024">
    <property type="entry name" value="UDP-N-ACETYLMURAMOYL-TRIPEPTIDE--D-ALANYL-D-ALANINE LIGASE"/>
    <property type="match status" value="1"/>
</dbReference>
<reference evidence="10 11" key="1">
    <citation type="journal article" date="2015" name="Nature">
        <title>rRNA introns, odd ribosomes, and small enigmatic genomes across a large radiation of phyla.</title>
        <authorList>
            <person name="Brown C.T."/>
            <person name="Hug L.A."/>
            <person name="Thomas B.C."/>
            <person name="Sharon I."/>
            <person name="Castelle C.J."/>
            <person name="Singh A."/>
            <person name="Wilkins M.J."/>
            <person name="Williams K.H."/>
            <person name="Banfield J.F."/>
        </authorList>
    </citation>
    <scope>NUCLEOTIDE SEQUENCE [LARGE SCALE GENOMIC DNA]</scope>
</reference>
<keyword evidence="5 6" id="KW-0131">Cell cycle</keyword>
<dbReference type="EC" id="6.3.2.10" evidence="6"/>
<feature type="domain" description="Mur ligase central" evidence="9">
    <location>
        <begin position="75"/>
        <end position="261"/>
    </location>
</feature>
<evidence type="ECO:0000256" key="3">
    <source>
        <dbReference type="ARBA" id="ARBA00022741"/>
    </source>
</evidence>
<evidence type="ECO:0000259" key="8">
    <source>
        <dbReference type="Pfam" id="PF02875"/>
    </source>
</evidence>
<comment type="catalytic activity">
    <reaction evidence="6">
        <text>D-alanyl-D-alanine + UDP-N-acetyl-alpha-D-muramoyl-L-alanyl-gamma-D-glutamyl-meso-2,6-diaminopimelate + ATP = UDP-N-acetyl-alpha-D-muramoyl-L-alanyl-gamma-D-glutamyl-meso-2,6-diaminopimeloyl-D-alanyl-D-alanine + ADP + phosphate + H(+)</text>
        <dbReference type="Rhea" id="RHEA:28374"/>
        <dbReference type="ChEBI" id="CHEBI:15378"/>
        <dbReference type="ChEBI" id="CHEBI:30616"/>
        <dbReference type="ChEBI" id="CHEBI:43474"/>
        <dbReference type="ChEBI" id="CHEBI:57822"/>
        <dbReference type="ChEBI" id="CHEBI:61386"/>
        <dbReference type="ChEBI" id="CHEBI:83905"/>
        <dbReference type="ChEBI" id="CHEBI:456216"/>
        <dbReference type="EC" id="6.3.2.10"/>
    </reaction>
</comment>
<evidence type="ECO:0000256" key="7">
    <source>
        <dbReference type="SAM" id="Phobius"/>
    </source>
</evidence>
<comment type="pathway">
    <text evidence="6">Cell wall biogenesis; peptidoglycan biosynthesis.</text>
</comment>
<comment type="caution">
    <text evidence="10">The sequence shown here is derived from an EMBL/GenBank/DDBJ whole genome shotgun (WGS) entry which is preliminary data.</text>
</comment>
<dbReference type="GO" id="GO:0005524">
    <property type="term" value="F:ATP binding"/>
    <property type="evidence" value="ECO:0007669"/>
    <property type="project" value="UniProtKB-KW"/>
</dbReference>
<evidence type="ECO:0000256" key="5">
    <source>
        <dbReference type="ARBA" id="ARBA00023306"/>
    </source>
</evidence>
<dbReference type="GO" id="GO:0005737">
    <property type="term" value="C:cytoplasm"/>
    <property type="evidence" value="ECO:0007669"/>
    <property type="project" value="UniProtKB-SubCell"/>
</dbReference>
<dbReference type="GO" id="GO:0008360">
    <property type="term" value="P:regulation of cell shape"/>
    <property type="evidence" value="ECO:0007669"/>
    <property type="project" value="UniProtKB-KW"/>
</dbReference>
<keyword evidence="2 6" id="KW-0132">Cell division</keyword>
<dbReference type="PATRIC" id="fig|1618424.3.peg.644"/>